<evidence type="ECO:0000256" key="1">
    <source>
        <dbReference type="ARBA" id="ARBA00023002"/>
    </source>
</evidence>
<evidence type="ECO:0000259" key="2">
    <source>
        <dbReference type="SMART" id="SM01003"/>
    </source>
</evidence>
<proteinExistence type="predicted"/>
<dbReference type="Proteomes" id="UP001431209">
    <property type="component" value="Unassembled WGS sequence"/>
</dbReference>
<dbReference type="CDD" id="cd12189">
    <property type="entry name" value="LKR_SDH_like"/>
    <property type="match status" value="1"/>
</dbReference>
<dbReference type="InterPro" id="IPR032095">
    <property type="entry name" value="Sacchrp_dh-like_C"/>
</dbReference>
<dbReference type="Pfam" id="PF03435">
    <property type="entry name" value="Sacchrp_dh_NADP"/>
    <property type="match status" value="1"/>
</dbReference>
<dbReference type="PANTHER" id="PTHR11133:SF22">
    <property type="entry name" value="ALPHA-AMINOADIPIC SEMIALDEHYDE SYNTHASE, MITOCHONDRIAL"/>
    <property type="match status" value="1"/>
</dbReference>
<protein>
    <submittedName>
        <fullName evidence="3">Alpha-aminoadipic semialdehyde synthase</fullName>
    </submittedName>
</protein>
<dbReference type="SUPFAM" id="SSF55347">
    <property type="entry name" value="Glyceraldehyde-3-phosphate dehydrogenase-like, C-terminal domain"/>
    <property type="match status" value="1"/>
</dbReference>
<sequence length="958" mass="109035">MLRFVGRSSQALHKRLYATIGIRREDKNCWERRVPLTPKHVRELIFKEDLKVIVQPSNTRCYSDYEFEESGAIIQEDLSEADAIFAVKEVPRELFIPDKTYVCFSHTIKAQPANMPMLDDILEKNVRLVDYERIVDDKGQRLVRFGPFAGYAGLIDTLHIVGERLLVEYGFSTQFINFGWSKNYPSLDICKDAIRTAGPNIRRYGFPPELFPMTFTITGSGSVSSGILELLTLFPHKKINRHELKELWDRKKNNQFTREENSLIYIMVAKAEDMVEPKDPSQSFDKQDYYTNPHNYGPSFHKNVLPYTRVLLNGMYWDYNFPRLISNQQAKELIKKDQFPLIAVGDISCDIKGSIEFLVKSTSISDPTYVYDIMSGQRHDNVVHGDGVAMLAVDHLPAEFPRSSSTYFGDALLPFVAPLAKSKYPSKYQDMMDELPPQLHKSIITANGKLTPPYKYIDTLRNQNEKQLELERPTHAERRVMILGSGYVVPPVVEYLLRNTDVINKVTIAGINMKSIKQSFVEYLDTFNRDTSKCDFVELDVTNETEYLQRLIRQHDLVISLVPAPLHPMIAKLCIKESTDMVTASYVSEEMKQLHREAEQAGIMILNEMGLDPGIDHLTVMNILSRERLDSNFDSLVSFKSYCGALPSPDHSNNALGYKFSWSPKGVLRAAGNDALFLYDSNKVQIPGKYLMMANKKLSQYPGFAFEMIPNRDSLKYIDYYGIDSSHLKTFMRGTLRFPQFCLMFRMFAVLELTSEELIGDMVKDHKEVAWKDLILAQLPSAGDGSEQGVVENLLQVYMDSLPEPSGDDGYLSSLVNQARESAEQDVSTFIRCMKDMGLWEEKVDKNLKVIDALCAVLEDRLSYGPREKDMIFMLHEFEIKQRSGHIRKITASLCVYGNDLTSATSLTVGLPVAIASVMTLRGQIKNKGLVGPNEKVLYENVLKELEKEGVVIVEQVL</sequence>
<feature type="domain" description="Alanine dehydrogenase/pyridine nucleotide transhydrogenase N-terminal" evidence="2">
    <location>
        <begin position="21"/>
        <end position="152"/>
    </location>
</feature>
<dbReference type="AlphaFoldDB" id="A0AAW2YJK5"/>
<name>A0AAW2YJK5_9EUKA</name>
<dbReference type="SUPFAM" id="SSF51735">
    <property type="entry name" value="NAD(P)-binding Rossmann-fold domains"/>
    <property type="match status" value="1"/>
</dbReference>
<gene>
    <name evidence="3" type="ORF">AKO1_005505</name>
</gene>
<dbReference type="GO" id="GO:0005737">
    <property type="term" value="C:cytoplasm"/>
    <property type="evidence" value="ECO:0007669"/>
    <property type="project" value="TreeGrafter"/>
</dbReference>
<dbReference type="Gene3D" id="1.10.1870.10">
    <property type="entry name" value="Domain 3, Saccharopine reductase"/>
    <property type="match status" value="1"/>
</dbReference>
<dbReference type="PANTHER" id="PTHR11133">
    <property type="entry name" value="SACCHAROPINE DEHYDROGENASE"/>
    <property type="match status" value="1"/>
</dbReference>
<dbReference type="Gene3D" id="3.40.50.720">
    <property type="entry name" value="NAD(P)-binding Rossmann-like Domain"/>
    <property type="match status" value="3"/>
</dbReference>
<evidence type="ECO:0000313" key="3">
    <source>
        <dbReference type="EMBL" id="KAL0477558.1"/>
    </source>
</evidence>
<organism evidence="3 4">
    <name type="scientific">Acrasis kona</name>
    <dbReference type="NCBI Taxonomy" id="1008807"/>
    <lineage>
        <taxon>Eukaryota</taxon>
        <taxon>Discoba</taxon>
        <taxon>Heterolobosea</taxon>
        <taxon>Tetramitia</taxon>
        <taxon>Eutetramitia</taxon>
        <taxon>Acrasidae</taxon>
        <taxon>Acrasis</taxon>
    </lineage>
</organism>
<evidence type="ECO:0000313" key="4">
    <source>
        <dbReference type="Proteomes" id="UP001431209"/>
    </source>
</evidence>
<dbReference type="SUPFAM" id="SSF52283">
    <property type="entry name" value="Formate/glycerate dehydrogenase catalytic domain-like"/>
    <property type="match status" value="1"/>
</dbReference>
<dbReference type="FunFam" id="3.40.50.720:FF:000087">
    <property type="entry name" value="alpha-aminoadipic semialdehyde synthase, mitochondrial"/>
    <property type="match status" value="1"/>
</dbReference>
<dbReference type="Gene3D" id="3.30.360.10">
    <property type="entry name" value="Dihydrodipicolinate Reductase, domain 2"/>
    <property type="match status" value="1"/>
</dbReference>
<dbReference type="InterPro" id="IPR005097">
    <property type="entry name" value="Sacchrp_dh_NADP-bd"/>
</dbReference>
<accession>A0AAW2YJK5</accession>
<dbReference type="InterPro" id="IPR036291">
    <property type="entry name" value="NAD(P)-bd_dom_sf"/>
</dbReference>
<dbReference type="InterPro" id="IPR007886">
    <property type="entry name" value="AlaDH/PNT_N"/>
</dbReference>
<dbReference type="SMART" id="SM01003">
    <property type="entry name" value="AlaDh_PNT_N"/>
    <property type="match status" value="1"/>
</dbReference>
<dbReference type="Pfam" id="PF16653">
    <property type="entry name" value="Sacchrp_dh_C"/>
    <property type="match status" value="1"/>
</dbReference>
<keyword evidence="4" id="KW-1185">Reference proteome</keyword>
<dbReference type="InterPro" id="IPR051168">
    <property type="entry name" value="AASS"/>
</dbReference>
<dbReference type="Pfam" id="PF05222">
    <property type="entry name" value="AlaDh_PNT_N"/>
    <property type="match status" value="1"/>
</dbReference>
<dbReference type="GO" id="GO:0019878">
    <property type="term" value="P:lysine biosynthetic process via aminoadipic acid"/>
    <property type="evidence" value="ECO:0007669"/>
    <property type="project" value="TreeGrafter"/>
</dbReference>
<keyword evidence="1" id="KW-0560">Oxidoreductase</keyword>
<dbReference type="EMBL" id="JAOPGA020000192">
    <property type="protein sequence ID" value="KAL0477558.1"/>
    <property type="molecule type" value="Genomic_DNA"/>
</dbReference>
<dbReference type="GO" id="GO:0004753">
    <property type="term" value="F:saccharopine dehydrogenase activity"/>
    <property type="evidence" value="ECO:0007669"/>
    <property type="project" value="TreeGrafter"/>
</dbReference>
<comment type="caution">
    <text evidence="3">The sequence shown here is derived from an EMBL/GenBank/DDBJ whole genome shotgun (WGS) entry which is preliminary data.</text>
</comment>
<reference evidence="3 4" key="1">
    <citation type="submission" date="2024-03" db="EMBL/GenBank/DDBJ databases">
        <title>The Acrasis kona genome and developmental transcriptomes reveal deep origins of eukaryotic multicellular pathways.</title>
        <authorList>
            <person name="Sheikh S."/>
            <person name="Fu C.-J."/>
            <person name="Brown M.W."/>
            <person name="Baldauf S.L."/>
        </authorList>
    </citation>
    <scope>NUCLEOTIDE SEQUENCE [LARGE SCALE GENOMIC DNA]</scope>
    <source>
        <strain evidence="3 4">ATCC MYA-3509</strain>
    </source>
</reference>